<sequence length="515" mass="57219">MNYNFTADEKTEMNDLISAVEDAKEADIKILFKKRSSIYLKSLNLRILQKLASEKNKTVTFDVENQSHKDYIDAVNGDFMESADDAVDLNMNTKMESVNKTSLIAKLFNMRKKFDTSDDSKSKKKGVKILIYIFVFLFIFVGGVFALWWYMPSASVKITVDSQILVKILDVKADPSATEVSIENSTIPAINVDVTVTESQTIPTTGKKEVGDNAKGKITFYNKTNDVITLKKGTIVKFISTDKESLKYETQENIDVSAQVTTENPPNSSTTEYGSKEANVKAVSFGEKYNQDSGEKFDVDGYDTDKLIAENKDKLDGGTLKELNVVTQADMDGLKRALDEFIKTKVVEALNKKVVSSQIFPESSAEFTTISGVFDKKLDEEGDELTLTMATKGVGIVYDQSILDQIVSELIKTVVPSEYSLDSGKPEYEVATTKAKAGTGIVDLQIKLRSYITPNLDEKKMISDMVGMKLDQAQSYLNSISSIKGFEISLSPQMPPILQTMPHISKNIEIIIDKK</sequence>
<reference evidence="3" key="1">
    <citation type="submission" date="2017-09" db="EMBL/GenBank/DDBJ databases">
        <title>Depth-based differentiation of microbial function through sediment-hosted aquifers and enrichment of novel symbionts in the deep terrestrial subsurface.</title>
        <authorList>
            <person name="Probst A.J."/>
            <person name="Ladd B."/>
            <person name="Jarett J.K."/>
            <person name="Geller-Mcgrath D.E."/>
            <person name="Sieber C.M.K."/>
            <person name="Emerson J.B."/>
            <person name="Anantharaman K."/>
            <person name="Thomas B.C."/>
            <person name="Malmstrom R."/>
            <person name="Stieglmeier M."/>
            <person name="Klingl A."/>
            <person name="Woyke T."/>
            <person name="Ryan C.M."/>
            <person name="Banfield J.F."/>
        </authorList>
    </citation>
    <scope>NUCLEOTIDE SEQUENCE [LARGE SCALE GENOMIC DNA]</scope>
</reference>
<name>A0A2M8ELF5_UNCKA</name>
<keyword evidence="1" id="KW-0812">Transmembrane</keyword>
<protein>
    <recommendedName>
        <fullName evidence="4">Baseplate protein J-like domain-containing protein</fullName>
    </recommendedName>
</protein>
<evidence type="ECO:0000256" key="1">
    <source>
        <dbReference type="SAM" id="Phobius"/>
    </source>
</evidence>
<dbReference type="EMBL" id="PFSJ01000022">
    <property type="protein sequence ID" value="PJC23558.1"/>
    <property type="molecule type" value="Genomic_DNA"/>
</dbReference>
<dbReference type="AlphaFoldDB" id="A0A2M8ELF5"/>
<keyword evidence="1" id="KW-1133">Transmembrane helix</keyword>
<comment type="caution">
    <text evidence="2">The sequence shown here is derived from an EMBL/GenBank/DDBJ whole genome shotgun (WGS) entry which is preliminary data.</text>
</comment>
<evidence type="ECO:0000313" key="2">
    <source>
        <dbReference type="EMBL" id="PJC23558.1"/>
    </source>
</evidence>
<proteinExistence type="predicted"/>
<gene>
    <name evidence="2" type="ORF">CO058_03040</name>
</gene>
<organism evidence="2 3">
    <name type="scientific">candidate division WWE3 bacterium CG_4_9_14_0_2_um_filter_35_11</name>
    <dbReference type="NCBI Taxonomy" id="1975077"/>
    <lineage>
        <taxon>Bacteria</taxon>
        <taxon>Katanobacteria</taxon>
    </lineage>
</organism>
<dbReference type="Proteomes" id="UP000229756">
    <property type="component" value="Unassembled WGS sequence"/>
</dbReference>
<evidence type="ECO:0000313" key="3">
    <source>
        <dbReference type="Proteomes" id="UP000229756"/>
    </source>
</evidence>
<evidence type="ECO:0008006" key="4">
    <source>
        <dbReference type="Google" id="ProtNLM"/>
    </source>
</evidence>
<feature type="transmembrane region" description="Helical" evidence="1">
    <location>
        <begin position="129"/>
        <end position="151"/>
    </location>
</feature>
<keyword evidence="1" id="KW-0472">Membrane</keyword>
<accession>A0A2M8ELF5</accession>